<dbReference type="RefSeq" id="WP_151849766.1">
    <property type="nucleotide sequence ID" value="NZ_JANUKW010000004.1"/>
</dbReference>
<proteinExistence type="predicted"/>
<dbReference type="Proteomes" id="UP000441522">
    <property type="component" value="Unassembled WGS sequence"/>
</dbReference>
<reference evidence="2 3" key="1">
    <citation type="journal article" date="2019" name="Nat. Med.">
        <title>A library of human gut bacterial isolates paired with longitudinal multiomics data enables mechanistic microbiome research.</title>
        <authorList>
            <person name="Poyet M."/>
            <person name="Groussin M."/>
            <person name="Gibbons S.M."/>
            <person name="Avila-Pacheco J."/>
            <person name="Jiang X."/>
            <person name="Kearney S.M."/>
            <person name="Perrotta A.R."/>
            <person name="Berdy B."/>
            <person name="Zhao S."/>
            <person name="Lieberman T.D."/>
            <person name="Swanson P.K."/>
            <person name="Smith M."/>
            <person name="Roesemann S."/>
            <person name="Alexander J.E."/>
            <person name="Rich S.A."/>
            <person name="Livny J."/>
            <person name="Vlamakis H."/>
            <person name="Clish C."/>
            <person name="Bullock K."/>
            <person name="Deik A."/>
            <person name="Scott J."/>
            <person name="Pierce K.A."/>
            <person name="Xavier R.J."/>
            <person name="Alm E.J."/>
        </authorList>
    </citation>
    <scope>NUCLEOTIDE SEQUENCE [LARGE SCALE GENOMIC DNA]</scope>
    <source>
        <strain evidence="2 3">BIOML-A5</strain>
    </source>
</reference>
<feature type="compositionally biased region" description="Basic and acidic residues" evidence="1">
    <location>
        <begin position="270"/>
        <end position="280"/>
    </location>
</feature>
<comment type="caution">
    <text evidence="2">The sequence shown here is derived from an EMBL/GenBank/DDBJ whole genome shotgun (WGS) entry which is preliminary data.</text>
</comment>
<dbReference type="AlphaFoldDB" id="A0A6I0I437"/>
<dbReference type="EMBL" id="WCWW01000002">
    <property type="protein sequence ID" value="KAB3860239.1"/>
    <property type="molecule type" value="Genomic_DNA"/>
</dbReference>
<organism evidence="2 3">
    <name type="scientific">Phocaeicola vulgatus</name>
    <name type="common">Bacteroides vulgatus</name>
    <dbReference type="NCBI Taxonomy" id="821"/>
    <lineage>
        <taxon>Bacteria</taxon>
        <taxon>Pseudomonadati</taxon>
        <taxon>Bacteroidota</taxon>
        <taxon>Bacteroidia</taxon>
        <taxon>Bacteroidales</taxon>
        <taxon>Bacteroidaceae</taxon>
        <taxon>Phocaeicola</taxon>
    </lineage>
</organism>
<gene>
    <name evidence="2" type="ORF">GAS29_01200</name>
</gene>
<feature type="region of interest" description="Disordered" evidence="1">
    <location>
        <begin position="251"/>
        <end position="280"/>
    </location>
</feature>
<protein>
    <recommendedName>
        <fullName evidence="4">Recombinase RecT</fullName>
    </recommendedName>
</protein>
<sequence length="280" mass="31655">MEENNQVTELQIIQAKQAAEFAMTPVGQTVKQFEVMQRMAKMYTESTIVPEAYKGNTGNCVIALDMAMRMNANPLMIMQNLYVVKGNPSWSSKFLIATINMSGRYTSLRYRKRTLGKVGKVKYNETVWDATNRRNTIVVKEFDGTDVDNIECIAYATELSTKEVLESDPITIEMAIKEGWYTKSGSKWVTMPNLMLTYRAAAFWQRAYCPEISMGFLTKEEVEDIQDAEYEEIIDKSAKANKLAEIAAKAAGVEEQPKAEQPVNQPQTKANDKPIQKTLL</sequence>
<name>A0A6I0I437_PHOVU</name>
<evidence type="ECO:0000313" key="2">
    <source>
        <dbReference type="EMBL" id="KAB3860239.1"/>
    </source>
</evidence>
<evidence type="ECO:0008006" key="4">
    <source>
        <dbReference type="Google" id="ProtNLM"/>
    </source>
</evidence>
<evidence type="ECO:0000313" key="3">
    <source>
        <dbReference type="Proteomes" id="UP000441522"/>
    </source>
</evidence>
<evidence type="ECO:0000256" key="1">
    <source>
        <dbReference type="SAM" id="MobiDB-lite"/>
    </source>
</evidence>
<accession>A0A6I0I437</accession>